<organism evidence="2 3">
    <name type="scientific">Thelephora terrestris</name>
    <dbReference type="NCBI Taxonomy" id="56493"/>
    <lineage>
        <taxon>Eukaryota</taxon>
        <taxon>Fungi</taxon>
        <taxon>Dikarya</taxon>
        <taxon>Basidiomycota</taxon>
        <taxon>Agaricomycotina</taxon>
        <taxon>Agaricomycetes</taxon>
        <taxon>Thelephorales</taxon>
        <taxon>Thelephoraceae</taxon>
        <taxon>Thelephora</taxon>
    </lineage>
</organism>
<reference evidence="2" key="1">
    <citation type="journal article" date="2020" name="Nat. Commun.">
        <title>Large-scale genome sequencing of mycorrhizal fungi provides insights into the early evolution of symbiotic traits.</title>
        <authorList>
            <person name="Miyauchi S."/>
            <person name="Kiss E."/>
            <person name="Kuo A."/>
            <person name="Drula E."/>
            <person name="Kohler A."/>
            <person name="Sanchez-Garcia M."/>
            <person name="Morin E."/>
            <person name="Andreopoulos B."/>
            <person name="Barry K.W."/>
            <person name="Bonito G."/>
            <person name="Buee M."/>
            <person name="Carver A."/>
            <person name="Chen C."/>
            <person name="Cichocki N."/>
            <person name="Clum A."/>
            <person name="Culley D."/>
            <person name="Crous P.W."/>
            <person name="Fauchery L."/>
            <person name="Girlanda M."/>
            <person name="Hayes R.D."/>
            <person name="Keri Z."/>
            <person name="LaButti K."/>
            <person name="Lipzen A."/>
            <person name="Lombard V."/>
            <person name="Magnuson J."/>
            <person name="Maillard F."/>
            <person name="Murat C."/>
            <person name="Nolan M."/>
            <person name="Ohm R.A."/>
            <person name="Pangilinan J."/>
            <person name="Pereira M.F."/>
            <person name="Perotto S."/>
            <person name="Peter M."/>
            <person name="Pfister S."/>
            <person name="Riley R."/>
            <person name="Sitrit Y."/>
            <person name="Stielow J.B."/>
            <person name="Szollosi G."/>
            <person name="Zifcakova L."/>
            <person name="Stursova M."/>
            <person name="Spatafora J.W."/>
            <person name="Tedersoo L."/>
            <person name="Vaario L.M."/>
            <person name="Yamada A."/>
            <person name="Yan M."/>
            <person name="Wang P."/>
            <person name="Xu J."/>
            <person name="Bruns T."/>
            <person name="Baldrian P."/>
            <person name="Vilgalys R."/>
            <person name="Dunand C."/>
            <person name="Henrissat B."/>
            <person name="Grigoriev I.V."/>
            <person name="Hibbett D."/>
            <person name="Nagy L.G."/>
            <person name="Martin F.M."/>
        </authorList>
    </citation>
    <scope>NUCLEOTIDE SEQUENCE</scope>
    <source>
        <strain evidence="2">UH-Tt-Lm1</strain>
    </source>
</reference>
<feature type="compositionally biased region" description="Basic and acidic residues" evidence="1">
    <location>
        <begin position="1"/>
        <end position="32"/>
    </location>
</feature>
<evidence type="ECO:0000256" key="1">
    <source>
        <dbReference type="SAM" id="MobiDB-lite"/>
    </source>
</evidence>
<feature type="compositionally biased region" description="Polar residues" evidence="1">
    <location>
        <begin position="34"/>
        <end position="46"/>
    </location>
</feature>
<reference evidence="2" key="2">
    <citation type="submission" date="2020-11" db="EMBL/GenBank/DDBJ databases">
        <authorList>
            <consortium name="DOE Joint Genome Institute"/>
            <person name="Kuo A."/>
            <person name="Miyauchi S."/>
            <person name="Kiss E."/>
            <person name="Drula E."/>
            <person name="Kohler A."/>
            <person name="Sanchez-Garcia M."/>
            <person name="Andreopoulos B."/>
            <person name="Barry K.W."/>
            <person name="Bonito G."/>
            <person name="Buee M."/>
            <person name="Carver A."/>
            <person name="Chen C."/>
            <person name="Cichocki N."/>
            <person name="Clum A."/>
            <person name="Culley D."/>
            <person name="Crous P.W."/>
            <person name="Fauchery L."/>
            <person name="Girlanda M."/>
            <person name="Hayes R."/>
            <person name="Keri Z."/>
            <person name="Labutti K."/>
            <person name="Lipzen A."/>
            <person name="Lombard V."/>
            <person name="Magnuson J."/>
            <person name="Maillard F."/>
            <person name="Morin E."/>
            <person name="Murat C."/>
            <person name="Nolan M."/>
            <person name="Ohm R."/>
            <person name="Pangilinan J."/>
            <person name="Pereira M."/>
            <person name="Perotto S."/>
            <person name="Peter M."/>
            <person name="Riley R."/>
            <person name="Sitrit Y."/>
            <person name="Stielow B."/>
            <person name="Szollosi G."/>
            <person name="Zifcakova L."/>
            <person name="Stursova M."/>
            <person name="Spatafora J.W."/>
            <person name="Tedersoo L."/>
            <person name="Vaario L.-M."/>
            <person name="Yamada A."/>
            <person name="Yan M."/>
            <person name="Wang P."/>
            <person name="Xu J."/>
            <person name="Bruns T."/>
            <person name="Baldrian P."/>
            <person name="Vilgalys R."/>
            <person name="Henrissat B."/>
            <person name="Grigoriev I.V."/>
            <person name="Hibbett D."/>
            <person name="Nagy L.G."/>
            <person name="Martin F.M."/>
        </authorList>
    </citation>
    <scope>NUCLEOTIDE SEQUENCE</scope>
    <source>
        <strain evidence="2">UH-Tt-Lm1</strain>
    </source>
</reference>
<proteinExistence type="predicted"/>
<evidence type="ECO:0000313" key="3">
    <source>
        <dbReference type="Proteomes" id="UP000736335"/>
    </source>
</evidence>
<sequence>MQRSNPADKGKSRAKPYDRIKLSKYLQDRLSKYADTSQVGTPSRSSEAGKARRRHVKVEKPDEQALFDEDEDRSGSLTHDHYHSEHEAAQELQQSSRIAHEAISSDGPSEEFEEIGSHAPGLKVNFEDHSSGGRSGNHTRDVKNPMQGFFTPPAKKIHSQRVNTLQPDKRIIVTEVEKFGDDMNELIDMFCTSAKSQVTKFVNEHR</sequence>
<feature type="region of interest" description="Disordered" evidence="1">
    <location>
        <begin position="1"/>
        <end position="145"/>
    </location>
</feature>
<keyword evidence="3" id="KW-1185">Reference proteome</keyword>
<evidence type="ECO:0000313" key="2">
    <source>
        <dbReference type="EMBL" id="KAF9790993.1"/>
    </source>
</evidence>
<dbReference type="Proteomes" id="UP000736335">
    <property type="component" value="Unassembled WGS sequence"/>
</dbReference>
<protein>
    <submittedName>
        <fullName evidence="2">Uncharacterized protein</fullName>
    </submittedName>
</protein>
<accession>A0A9P6HMX0</accession>
<feature type="compositionally biased region" description="Basic and acidic residues" evidence="1">
    <location>
        <begin position="78"/>
        <end position="89"/>
    </location>
</feature>
<dbReference type="EMBL" id="WIUZ02000002">
    <property type="protein sequence ID" value="KAF9790993.1"/>
    <property type="molecule type" value="Genomic_DNA"/>
</dbReference>
<comment type="caution">
    <text evidence="2">The sequence shown here is derived from an EMBL/GenBank/DDBJ whole genome shotgun (WGS) entry which is preliminary data.</text>
</comment>
<name>A0A9P6HMX0_9AGAM</name>
<gene>
    <name evidence="2" type="ORF">BJ322DRAFT_1170927</name>
</gene>
<dbReference type="AlphaFoldDB" id="A0A9P6HMX0"/>